<sequence>MAVTWSEALDLDAAREVFRVEPMAGEVHMLGNWLADEIERHRSRIAALEAALREAREAIVQQRFAGVVPRLDAVLAKSVGGGS</sequence>
<proteinExistence type="predicted"/>
<organism evidence="1 2">
    <name type="scientific">Fraserbacteria sp. (strain RBG_16_55_9)</name>
    <dbReference type="NCBI Taxonomy" id="1817864"/>
    <lineage>
        <taxon>Bacteria</taxon>
        <taxon>Candidatus Fraseribacteriota</taxon>
    </lineage>
</organism>
<name>A0A1F5UP82_FRAXR</name>
<dbReference type="STRING" id="1817864.A2Z21_01865"/>
<evidence type="ECO:0000313" key="2">
    <source>
        <dbReference type="Proteomes" id="UP000179157"/>
    </source>
</evidence>
<dbReference type="Proteomes" id="UP000179157">
    <property type="component" value="Unassembled WGS sequence"/>
</dbReference>
<dbReference type="AlphaFoldDB" id="A0A1F5UP82"/>
<gene>
    <name evidence="1" type="ORF">A2Z21_01865</name>
</gene>
<accession>A0A1F5UP82</accession>
<comment type="caution">
    <text evidence="1">The sequence shown here is derived from an EMBL/GenBank/DDBJ whole genome shotgun (WGS) entry which is preliminary data.</text>
</comment>
<reference evidence="1 2" key="1">
    <citation type="journal article" date="2016" name="Nat. Commun.">
        <title>Thousands of microbial genomes shed light on interconnected biogeochemical processes in an aquifer system.</title>
        <authorList>
            <person name="Anantharaman K."/>
            <person name="Brown C.T."/>
            <person name="Hug L.A."/>
            <person name="Sharon I."/>
            <person name="Castelle C.J."/>
            <person name="Probst A.J."/>
            <person name="Thomas B.C."/>
            <person name="Singh A."/>
            <person name="Wilkins M.J."/>
            <person name="Karaoz U."/>
            <person name="Brodie E.L."/>
            <person name="Williams K.H."/>
            <person name="Hubbard S.S."/>
            <person name="Banfield J.F."/>
        </authorList>
    </citation>
    <scope>NUCLEOTIDE SEQUENCE [LARGE SCALE GENOMIC DNA]</scope>
    <source>
        <strain evidence="2">RBG_16_55_9</strain>
    </source>
</reference>
<protein>
    <submittedName>
        <fullName evidence="1">Uncharacterized protein</fullName>
    </submittedName>
</protein>
<evidence type="ECO:0000313" key="1">
    <source>
        <dbReference type="EMBL" id="OGF52929.1"/>
    </source>
</evidence>
<dbReference type="EMBL" id="MFGX01000123">
    <property type="protein sequence ID" value="OGF52929.1"/>
    <property type="molecule type" value="Genomic_DNA"/>
</dbReference>